<protein>
    <submittedName>
        <fullName evidence="3">Bifunctional 2-acylglycerophosphoethanolamine acyltransferase/acyl-ACP synthetase</fullName>
    </submittedName>
</protein>
<evidence type="ECO:0000259" key="2">
    <source>
        <dbReference type="SMART" id="SM00563"/>
    </source>
</evidence>
<dbReference type="PANTHER" id="PTHR43201">
    <property type="entry name" value="ACYL-COA SYNTHETASE"/>
    <property type="match status" value="1"/>
</dbReference>
<dbReference type="Proteomes" id="UP000078596">
    <property type="component" value="Chromosome"/>
</dbReference>
<dbReference type="GO" id="GO:0031956">
    <property type="term" value="F:medium-chain fatty acid-CoA ligase activity"/>
    <property type="evidence" value="ECO:0007669"/>
    <property type="project" value="TreeGrafter"/>
</dbReference>
<dbReference type="SUPFAM" id="SSF56801">
    <property type="entry name" value="Acetyl-CoA synthetase-like"/>
    <property type="match status" value="1"/>
</dbReference>
<evidence type="ECO:0000313" key="3">
    <source>
        <dbReference type="EMBL" id="ANJ68495.1"/>
    </source>
</evidence>
<dbReference type="SMART" id="SM00563">
    <property type="entry name" value="PlsC"/>
    <property type="match status" value="1"/>
</dbReference>
<dbReference type="SUPFAM" id="SSF69593">
    <property type="entry name" value="Glycerol-3-phosphate (1)-acyltransferase"/>
    <property type="match status" value="1"/>
</dbReference>
<dbReference type="STRING" id="1860122.A9404_12800"/>
<dbReference type="KEGG" id="haz:A9404_12800"/>
<name>A0A191ZKV6_9GAMM</name>
<dbReference type="Gene3D" id="3.40.50.12780">
    <property type="entry name" value="N-terminal domain of ligase-like"/>
    <property type="match status" value="1"/>
</dbReference>
<dbReference type="InterPro" id="IPR042099">
    <property type="entry name" value="ANL_N_sf"/>
</dbReference>
<gene>
    <name evidence="3" type="ORF">A9404_12800</name>
</gene>
<dbReference type="PANTHER" id="PTHR43201:SF8">
    <property type="entry name" value="ACYL-COA SYNTHETASE FAMILY MEMBER 3"/>
    <property type="match status" value="1"/>
</dbReference>
<proteinExistence type="inferred from homology"/>
<dbReference type="Pfam" id="PF01553">
    <property type="entry name" value="Acyltransferase"/>
    <property type="match status" value="1"/>
</dbReference>
<dbReference type="EMBL" id="CP016027">
    <property type="protein sequence ID" value="ANJ68495.1"/>
    <property type="molecule type" value="Genomic_DNA"/>
</dbReference>
<dbReference type="InterPro" id="IPR000873">
    <property type="entry name" value="AMP-dep_synth/lig_dom"/>
</dbReference>
<reference evidence="3 4" key="1">
    <citation type="submission" date="2016-06" db="EMBL/GenBank/DDBJ databases">
        <title>Insight into the functional genes involving in sulfur oxidation in Pearl River water.</title>
        <authorList>
            <person name="Luo J."/>
            <person name="Tan X."/>
            <person name="Lin W."/>
        </authorList>
    </citation>
    <scope>NUCLEOTIDE SEQUENCE [LARGE SCALE GENOMIC DNA]</scope>
    <source>
        <strain evidence="3 4">LS2</strain>
    </source>
</reference>
<dbReference type="GO" id="GO:0016746">
    <property type="term" value="F:acyltransferase activity"/>
    <property type="evidence" value="ECO:0007669"/>
    <property type="project" value="UniProtKB-KW"/>
</dbReference>
<dbReference type="Gene3D" id="3.30.300.30">
    <property type="match status" value="1"/>
</dbReference>
<dbReference type="AlphaFoldDB" id="A0A191ZKV6"/>
<dbReference type="PROSITE" id="PS00455">
    <property type="entry name" value="AMP_BINDING"/>
    <property type="match status" value="1"/>
</dbReference>
<feature type="domain" description="Phospholipid/glycerol acyltransferase" evidence="2">
    <location>
        <begin position="34"/>
        <end position="144"/>
    </location>
</feature>
<keyword evidence="3" id="KW-0012">Acyltransferase</keyword>
<dbReference type="GO" id="GO:0006631">
    <property type="term" value="P:fatty acid metabolic process"/>
    <property type="evidence" value="ECO:0007669"/>
    <property type="project" value="TreeGrafter"/>
</dbReference>
<dbReference type="InterPro" id="IPR020845">
    <property type="entry name" value="AMP-binding_CS"/>
</dbReference>
<dbReference type="NCBIfam" id="NF005959">
    <property type="entry name" value="PRK08043.1"/>
    <property type="match status" value="1"/>
</dbReference>
<dbReference type="InterPro" id="IPR002123">
    <property type="entry name" value="Plipid/glycerol_acylTrfase"/>
</dbReference>
<sequence>MFKKFVRFVLRGLFRYVFRVEVRDLGHIRWGGRQLIVANHESYLDGVVMGVFLPIDPVFVVHTGVMRNRWFRWGLKLVDTITVDPMHPIGMKTVLKTLTQGRPVVIFPEGRISDTGGLMKVYDGPAMLAARAQAEIIPIRLDGLKRSYFSRMSAIQPKALFPHVTLTILPPTRIALSDAPTARARRVDAGHAMRNIMQRMLFASRPPQTIWQAYLATTRTFGRGRDVIEDVRAPEYRYGQIQSMALVLGRVLARLTREGEAIGLLLPNLAVTVALFLGVNAVRRTPAMLNYSAGPSGISAACHTAQIRTIVTSRAFLEQARLSGLLTEIPSVRIVYIEDLRDLVGWRDRLWLLGFARWFPARAVPDVASAEDPAAILFTSGSEGRPKGVVLSHRALMANVAQIQSLFDLTPADKVLNVLPIFHAFGLTGGLLLPLLTGARIFLHVSPLHYKLVPEIAYDRNCTLLFGTSTFLANYGKFAHPYDFHKLRYVIAGAEKLSDAVRALWYEKFGLRILEGYGVTETAPVLAVNTPMAYRTGTVGQLLPGVEAQLRPVPGIAEGGVLCVRAPNLMSGYLRYENPGRIEPPEVEGMGAGWYSTGDIVTIDAQGFVTILGRLKRFAKVAGEMVSLETVESIARAVAPSGDHAATTVPDVQRGEQIVLVTTDPALTRATLTDTCRRLGQPELAIPRRIVMMDAIPLLGTGKVDYVRVKQLAEAAA</sequence>
<accession>A0A191ZKV6</accession>
<dbReference type="InterPro" id="IPR045851">
    <property type="entry name" value="AMP-bd_C_sf"/>
</dbReference>
<comment type="similarity">
    <text evidence="1">Belongs to the ATP-dependent AMP-binding enzyme family.</text>
</comment>
<evidence type="ECO:0000256" key="1">
    <source>
        <dbReference type="ARBA" id="ARBA00006432"/>
    </source>
</evidence>
<dbReference type="Pfam" id="PF00501">
    <property type="entry name" value="AMP-binding"/>
    <property type="match status" value="1"/>
</dbReference>
<evidence type="ECO:0000313" key="4">
    <source>
        <dbReference type="Proteomes" id="UP000078596"/>
    </source>
</evidence>
<keyword evidence="3" id="KW-0808">Transferase</keyword>
<dbReference type="CDD" id="cd07989">
    <property type="entry name" value="LPLAT_AGPAT-like"/>
    <property type="match status" value="1"/>
</dbReference>
<keyword evidence="4" id="KW-1185">Reference proteome</keyword>
<organism evidence="3 4">
    <name type="scientific">Halothiobacillus diazotrophicus</name>
    <dbReference type="NCBI Taxonomy" id="1860122"/>
    <lineage>
        <taxon>Bacteria</taxon>
        <taxon>Pseudomonadati</taxon>
        <taxon>Pseudomonadota</taxon>
        <taxon>Gammaproteobacteria</taxon>
        <taxon>Chromatiales</taxon>
        <taxon>Halothiobacillaceae</taxon>
        <taxon>Halothiobacillus</taxon>
    </lineage>
</organism>